<evidence type="ECO:0000313" key="2">
    <source>
        <dbReference type="EMBL" id="VDO52380.1"/>
    </source>
</evidence>
<dbReference type="WBParaSite" id="BTMF_0001711101-mRNA-1">
    <property type="protein sequence ID" value="BTMF_0001711101-mRNA-1"/>
    <property type="gene ID" value="BTMF_0001711101"/>
</dbReference>
<keyword evidence="1" id="KW-0812">Transmembrane</keyword>
<reference evidence="2 3" key="2">
    <citation type="submission" date="2018-11" db="EMBL/GenBank/DDBJ databases">
        <authorList>
            <consortium name="Pathogen Informatics"/>
        </authorList>
    </citation>
    <scope>NUCLEOTIDE SEQUENCE [LARGE SCALE GENOMIC DNA]</scope>
</reference>
<sequence length="47" mass="6084">MKRRRYKQNIVKHLNRQKLLEFTVLFRFFYQCLFFFLAFLQEFENCE</sequence>
<protein>
    <submittedName>
        <fullName evidence="2 4">Uncharacterized protein</fullName>
    </submittedName>
</protein>
<reference evidence="4" key="1">
    <citation type="submission" date="2017-02" db="UniProtKB">
        <authorList>
            <consortium name="WormBaseParasite"/>
        </authorList>
    </citation>
    <scope>IDENTIFICATION</scope>
</reference>
<dbReference type="Proteomes" id="UP000280834">
    <property type="component" value="Unassembled WGS sequence"/>
</dbReference>
<proteinExistence type="predicted"/>
<organism evidence="4">
    <name type="scientific">Brugia timori</name>
    <dbReference type="NCBI Taxonomy" id="42155"/>
    <lineage>
        <taxon>Eukaryota</taxon>
        <taxon>Metazoa</taxon>
        <taxon>Ecdysozoa</taxon>
        <taxon>Nematoda</taxon>
        <taxon>Chromadorea</taxon>
        <taxon>Rhabditida</taxon>
        <taxon>Spirurina</taxon>
        <taxon>Spiruromorpha</taxon>
        <taxon>Filarioidea</taxon>
        <taxon>Onchocercidae</taxon>
        <taxon>Brugia</taxon>
    </lineage>
</organism>
<name>A0A0R3RAP7_9BILA</name>
<evidence type="ECO:0000313" key="4">
    <source>
        <dbReference type="WBParaSite" id="BTMF_0001711101-mRNA-1"/>
    </source>
</evidence>
<evidence type="ECO:0000313" key="3">
    <source>
        <dbReference type="Proteomes" id="UP000280834"/>
    </source>
</evidence>
<feature type="transmembrane region" description="Helical" evidence="1">
    <location>
        <begin position="20"/>
        <end position="40"/>
    </location>
</feature>
<keyword evidence="1" id="KW-1133">Transmembrane helix</keyword>
<dbReference type="AlphaFoldDB" id="A0A0R3RAP7"/>
<gene>
    <name evidence="2" type="ORF">BTMF_LOCUS15084</name>
</gene>
<dbReference type="EMBL" id="UZAG01022049">
    <property type="protein sequence ID" value="VDO52380.1"/>
    <property type="molecule type" value="Genomic_DNA"/>
</dbReference>
<keyword evidence="3" id="KW-1185">Reference proteome</keyword>
<evidence type="ECO:0000256" key="1">
    <source>
        <dbReference type="SAM" id="Phobius"/>
    </source>
</evidence>
<accession>A0A0R3RAP7</accession>
<keyword evidence="1" id="KW-0472">Membrane</keyword>